<feature type="domain" description="Peptidase M13 N-terminal" evidence="9">
    <location>
        <begin position="132"/>
        <end position="201"/>
    </location>
</feature>
<dbReference type="AlphaFoldDB" id="A0A7R8ZKB7"/>
<feature type="domain" description="Peptidase M13 C-terminal" evidence="8">
    <location>
        <begin position="530"/>
        <end position="739"/>
    </location>
</feature>
<evidence type="ECO:0000256" key="1">
    <source>
        <dbReference type="ARBA" id="ARBA00001947"/>
    </source>
</evidence>
<dbReference type="CDD" id="cd08662">
    <property type="entry name" value="M13"/>
    <property type="match status" value="1"/>
</dbReference>
<evidence type="ECO:0000256" key="2">
    <source>
        <dbReference type="ARBA" id="ARBA00007357"/>
    </source>
</evidence>
<dbReference type="EMBL" id="OB660074">
    <property type="protein sequence ID" value="CAD7222570.1"/>
    <property type="molecule type" value="Genomic_DNA"/>
</dbReference>
<proteinExistence type="inferred from homology"/>
<evidence type="ECO:0000256" key="3">
    <source>
        <dbReference type="ARBA" id="ARBA00022670"/>
    </source>
</evidence>
<dbReference type="Gene3D" id="3.40.390.10">
    <property type="entry name" value="Collagenase (Catalytic Domain)"/>
    <property type="match status" value="2"/>
</dbReference>
<keyword evidence="6" id="KW-0862">Zinc</keyword>
<evidence type="ECO:0000256" key="4">
    <source>
        <dbReference type="ARBA" id="ARBA00022723"/>
    </source>
</evidence>
<dbReference type="PANTHER" id="PTHR11733:SF237">
    <property type="entry name" value="NEPRILYSIN-LIKE 4"/>
    <property type="match status" value="1"/>
</dbReference>
<dbReference type="InterPro" id="IPR000718">
    <property type="entry name" value="Peptidase_M13"/>
</dbReference>
<evidence type="ECO:0000256" key="5">
    <source>
        <dbReference type="ARBA" id="ARBA00022801"/>
    </source>
</evidence>
<dbReference type="GO" id="GO:0005886">
    <property type="term" value="C:plasma membrane"/>
    <property type="evidence" value="ECO:0007669"/>
    <property type="project" value="TreeGrafter"/>
</dbReference>
<reference evidence="10" key="1">
    <citation type="submission" date="2020-11" db="EMBL/GenBank/DDBJ databases">
        <authorList>
            <person name="Tran Van P."/>
        </authorList>
    </citation>
    <scope>NUCLEOTIDE SEQUENCE</scope>
</reference>
<dbReference type="SUPFAM" id="SSF55486">
    <property type="entry name" value="Metalloproteases ('zincins'), catalytic domain"/>
    <property type="match status" value="1"/>
</dbReference>
<dbReference type="Pfam" id="PF05649">
    <property type="entry name" value="Peptidase_M13_N"/>
    <property type="match status" value="2"/>
</dbReference>
<protein>
    <submittedName>
        <fullName evidence="10">Uncharacterized protein</fullName>
    </submittedName>
</protein>
<dbReference type="GO" id="GO:0016485">
    <property type="term" value="P:protein processing"/>
    <property type="evidence" value="ECO:0007669"/>
    <property type="project" value="TreeGrafter"/>
</dbReference>
<keyword evidence="4" id="KW-0479">Metal-binding</keyword>
<dbReference type="GO" id="GO:0046872">
    <property type="term" value="F:metal ion binding"/>
    <property type="evidence" value="ECO:0007669"/>
    <property type="project" value="UniProtKB-KW"/>
</dbReference>
<evidence type="ECO:0000256" key="6">
    <source>
        <dbReference type="ARBA" id="ARBA00022833"/>
    </source>
</evidence>
<dbReference type="InterPro" id="IPR024079">
    <property type="entry name" value="MetalloPept_cat_dom_sf"/>
</dbReference>
<dbReference type="InterPro" id="IPR008753">
    <property type="entry name" value="Peptidase_M13_N"/>
</dbReference>
<dbReference type="PANTHER" id="PTHR11733">
    <property type="entry name" value="ZINC METALLOPROTEASE FAMILY M13 NEPRILYSIN-RELATED"/>
    <property type="match status" value="1"/>
</dbReference>
<organism evidence="10">
    <name type="scientific">Cyprideis torosa</name>
    <dbReference type="NCBI Taxonomy" id="163714"/>
    <lineage>
        <taxon>Eukaryota</taxon>
        <taxon>Metazoa</taxon>
        <taxon>Ecdysozoa</taxon>
        <taxon>Arthropoda</taxon>
        <taxon>Crustacea</taxon>
        <taxon>Oligostraca</taxon>
        <taxon>Ostracoda</taxon>
        <taxon>Podocopa</taxon>
        <taxon>Podocopida</taxon>
        <taxon>Cytherocopina</taxon>
        <taxon>Cytheroidea</taxon>
        <taxon>Cytherideidae</taxon>
        <taxon>Cyprideis</taxon>
    </lineage>
</organism>
<keyword evidence="3" id="KW-0645">Protease</keyword>
<feature type="domain" description="Peptidase M13 N-terminal" evidence="9">
    <location>
        <begin position="205"/>
        <end position="470"/>
    </location>
</feature>
<dbReference type="GO" id="GO:0004222">
    <property type="term" value="F:metalloendopeptidase activity"/>
    <property type="evidence" value="ECO:0007669"/>
    <property type="project" value="InterPro"/>
</dbReference>
<dbReference type="Pfam" id="PF01431">
    <property type="entry name" value="Peptidase_M13"/>
    <property type="match status" value="1"/>
</dbReference>
<gene>
    <name evidence="10" type="ORF">CTOB1V02_LOCUS572</name>
</gene>
<name>A0A7R8ZKB7_9CRUS</name>
<evidence type="ECO:0000256" key="7">
    <source>
        <dbReference type="ARBA" id="ARBA00023049"/>
    </source>
</evidence>
<keyword evidence="7" id="KW-0482">Metalloprotease</keyword>
<accession>A0A7R8ZKB7</accession>
<evidence type="ECO:0000259" key="8">
    <source>
        <dbReference type="Pfam" id="PF01431"/>
    </source>
</evidence>
<comment type="similarity">
    <text evidence="2">Belongs to the peptidase M13 family.</text>
</comment>
<dbReference type="PRINTS" id="PR00786">
    <property type="entry name" value="NEPRILYSIN"/>
</dbReference>
<dbReference type="PROSITE" id="PS51885">
    <property type="entry name" value="NEPRILYSIN"/>
    <property type="match status" value="1"/>
</dbReference>
<dbReference type="InterPro" id="IPR018497">
    <property type="entry name" value="Peptidase_M13_C"/>
</dbReference>
<keyword evidence="5" id="KW-0378">Hydrolase</keyword>
<sequence length="744" mass="83281">MLRLRGAVILLGILSAVLVVNAGSANKHHYDRLKDTGYAGIQEDILQVKPAHKKQQEHEHHVQDPVMDYVNPKQMPQNDGISAMEHLKKLSPQGPKAPAKTDNAKQVDLCTTPQCVISAANFLQGMDMTADPCDDFYQFTCGGWIESHEIPATSGTISQFNQLRVNLNKRVQEIISEEALPDDIPIITATKTMYSTCMDTVTWSIIYLDQASLGLPGRDIYLDPGLSVIVDAYETLIIETAKAMRDALGSDVTDTLIQAEAAAVIQFETLLAEITTPDSDRLNYSAMYNKMPLPELQASTDAIVAGKFNWKQYLDDLASGTDVVIDANEEIVVYEPEFMEKLTALVDATDRRTLANYLSWRLVFDFGDQTNQQMTDIFFEFQKVIAGVTAPLERSLVCASITNSLMGMAISRRYVERYFAPEAKEEVEVLISDLKTAFGDILTNLDWMDEETRVRAEAKLGTIRSFVAYPDFILDDNALSDYYQGVVSVTEGEHFLNMYLSSGGYFASMMKTLYKPTDRDTWITDPTIVNAFYYPSMNSITFPAGILQSPFFESGTLAALNYGGIGMVIGHEITHGFDNSGRQFDEFGNVVEWWTPETNAAYEEKANCFIQQYDNFTVPELEDILGENSHVNGLLTLGENIADNGGIREAYMAYQAYVERNGPEPYLPGLEAYSPNQLLFWNFAYNWCSAFTDEYLLNLILNDVHSPAKFRVWGPVSNSPEFANAWGCQPSDNMNNGEERCIIW</sequence>
<evidence type="ECO:0000313" key="10">
    <source>
        <dbReference type="EMBL" id="CAD7222570.1"/>
    </source>
</evidence>
<dbReference type="OrthoDB" id="6475849at2759"/>
<comment type="cofactor">
    <cofactor evidence="1">
        <name>Zn(2+)</name>
        <dbReference type="ChEBI" id="CHEBI:29105"/>
    </cofactor>
</comment>
<evidence type="ECO:0000259" key="9">
    <source>
        <dbReference type="Pfam" id="PF05649"/>
    </source>
</evidence>